<protein>
    <recommendedName>
        <fullName evidence="3">Serine aminopeptidase S33 domain-containing protein</fullName>
    </recommendedName>
</protein>
<dbReference type="RefSeq" id="XP_014565196.1">
    <property type="nucleotide sequence ID" value="XM_014709710.1"/>
</dbReference>
<dbReference type="InterPro" id="IPR029058">
    <property type="entry name" value="AB_hydrolase_fold"/>
</dbReference>
<dbReference type="HOGENOM" id="CLU_1315687_0_0_1"/>
<sequence length="209" mass="22750">MLVERVSAGTQLRTRLFRASELHLASQFAVIAHPLAAYGGDFDDPIVKLLTKCCLEQGIDVLTYNARGTPSSGLSATWTRQTEAKDFLALVQEMIDARGHLGRLHGFCIGYSAGAMSAALGHHAATQDVELSFCWIAMPVSLIWALCSFQTGWLYTSFDSVARHHRILVVFGTQDAFTSHSAYARWTGVLSRKATPASLTSWLTPFGAG</sequence>
<dbReference type="PANTHER" id="PTHR42103">
    <property type="entry name" value="ALPHA/BETA-HYDROLASES SUPERFAMILY PROTEIN"/>
    <property type="match status" value="1"/>
</dbReference>
<reference evidence="1 2" key="2">
    <citation type="journal article" date="2012" name="Open Biol.">
        <title>Characteristics of nucleosomes and linker DNA regions on the genome of the basidiomycete Mixia osmundae revealed by mono- and dinucleosome mapping.</title>
        <authorList>
            <person name="Nishida H."/>
            <person name="Kondo S."/>
            <person name="Matsumoto T."/>
            <person name="Suzuki Y."/>
            <person name="Yoshikawa H."/>
            <person name="Taylor T.D."/>
            <person name="Sugiyama J."/>
        </authorList>
    </citation>
    <scope>NUCLEOTIDE SEQUENCE [LARGE SCALE GENOMIC DNA]</scope>
    <source>
        <strain evidence="2">CBS 9802 / IAM 14324 / JCM 22182 / KY 12970</strain>
    </source>
</reference>
<evidence type="ECO:0008006" key="3">
    <source>
        <dbReference type="Google" id="ProtNLM"/>
    </source>
</evidence>
<dbReference type="eggNOG" id="ENOG502QXGJ">
    <property type="taxonomic scope" value="Eukaryota"/>
</dbReference>
<dbReference type="SUPFAM" id="SSF53474">
    <property type="entry name" value="alpha/beta-Hydrolases"/>
    <property type="match status" value="1"/>
</dbReference>
<gene>
    <name evidence="1" type="primary">Mo03340</name>
    <name evidence="1" type="ORF">E5Q_03340</name>
</gene>
<dbReference type="Proteomes" id="UP000009131">
    <property type="component" value="Unassembled WGS sequence"/>
</dbReference>
<dbReference type="EMBL" id="BABT02000106">
    <property type="protein sequence ID" value="GAA96669.1"/>
    <property type="molecule type" value="Genomic_DNA"/>
</dbReference>
<dbReference type="OrthoDB" id="10260961at2759"/>
<proteinExistence type="predicted"/>
<dbReference type="Gene3D" id="3.40.50.1820">
    <property type="entry name" value="alpha/beta hydrolase"/>
    <property type="match status" value="1"/>
</dbReference>
<evidence type="ECO:0000313" key="1">
    <source>
        <dbReference type="EMBL" id="GAA96669.1"/>
    </source>
</evidence>
<accession>G7E1F9</accession>
<dbReference type="AlphaFoldDB" id="G7E1F9"/>
<dbReference type="InParanoid" id="G7E1F9"/>
<dbReference type="STRING" id="764103.G7E1F9"/>
<comment type="caution">
    <text evidence="1">The sequence shown here is derived from an EMBL/GenBank/DDBJ whole genome shotgun (WGS) entry which is preliminary data.</text>
</comment>
<dbReference type="PANTHER" id="PTHR42103:SF2">
    <property type="entry name" value="AB HYDROLASE-1 DOMAIN-CONTAINING PROTEIN"/>
    <property type="match status" value="1"/>
</dbReference>
<organism evidence="1 2">
    <name type="scientific">Mixia osmundae (strain CBS 9802 / IAM 14324 / JCM 22182 / KY 12970)</name>
    <dbReference type="NCBI Taxonomy" id="764103"/>
    <lineage>
        <taxon>Eukaryota</taxon>
        <taxon>Fungi</taxon>
        <taxon>Dikarya</taxon>
        <taxon>Basidiomycota</taxon>
        <taxon>Pucciniomycotina</taxon>
        <taxon>Mixiomycetes</taxon>
        <taxon>Mixiales</taxon>
        <taxon>Mixiaceae</taxon>
        <taxon>Mixia</taxon>
    </lineage>
</organism>
<evidence type="ECO:0000313" key="2">
    <source>
        <dbReference type="Proteomes" id="UP000009131"/>
    </source>
</evidence>
<name>G7E1F9_MIXOS</name>
<keyword evidence="2" id="KW-1185">Reference proteome</keyword>
<reference evidence="1 2" key="1">
    <citation type="journal article" date="2011" name="J. Gen. Appl. Microbiol.">
        <title>Draft genome sequencing of the enigmatic basidiomycete Mixia osmundae.</title>
        <authorList>
            <person name="Nishida H."/>
            <person name="Nagatsuka Y."/>
            <person name="Sugiyama J."/>
        </authorList>
    </citation>
    <scope>NUCLEOTIDE SEQUENCE [LARGE SCALE GENOMIC DNA]</scope>
    <source>
        <strain evidence="2">CBS 9802 / IAM 14324 / JCM 22182 / KY 12970</strain>
    </source>
</reference>